<evidence type="ECO:0000256" key="2">
    <source>
        <dbReference type="ARBA" id="ARBA00022840"/>
    </source>
</evidence>
<reference evidence="4" key="1">
    <citation type="submission" date="2019-08" db="EMBL/GenBank/DDBJ databases">
        <title>The complete genome of Acinetobacter defluvii strain WCHAD010030.</title>
        <authorList>
            <person name="Hu Y."/>
            <person name="Qin J."/>
            <person name="Feng Y."/>
            <person name="Zong Z."/>
        </authorList>
    </citation>
    <scope>NUCLEOTIDE SEQUENCE</scope>
    <source>
        <strain evidence="4">WCHA30</strain>
    </source>
</reference>
<name>A0A2S2FDS8_9GAMM</name>
<dbReference type="AlphaFoldDB" id="A0A2S2FDS8"/>
<dbReference type="EMBL" id="CP029397">
    <property type="protein sequence ID" value="AWL29131.1"/>
    <property type="molecule type" value="Genomic_DNA"/>
</dbReference>
<keyword evidence="1 3" id="KW-0547">Nucleotide-binding</keyword>
<organism evidence="4 5">
    <name type="scientific">Acinetobacter defluvii</name>
    <dbReference type="NCBI Taxonomy" id="1871111"/>
    <lineage>
        <taxon>Bacteria</taxon>
        <taxon>Pseudomonadati</taxon>
        <taxon>Pseudomonadota</taxon>
        <taxon>Gammaproteobacteria</taxon>
        <taxon>Moraxellales</taxon>
        <taxon>Moraxellaceae</taxon>
        <taxon>Acinetobacter</taxon>
    </lineage>
</organism>
<accession>A0A2S2FDS8</accession>
<proteinExistence type="inferred from homology"/>
<dbReference type="GO" id="GO:0032153">
    <property type="term" value="C:cell division site"/>
    <property type="evidence" value="ECO:0007669"/>
    <property type="project" value="TreeGrafter"/>
</dbReference>
<dbReference type="Gene3D" id="3.40.50.300">
    <property type="entry name" value="P-loop containing nucleotide triphosphate hydrolases"/>
    <property type="match status" value="1"/>
</dbReference>
<evidence type="ECO:0000313" key="4">
    <source>
        <dbReference type="EMBL" id="AWL29131.1"/>
    </source>
</evidence>
<dbReference type="GO" id="GO:0016887">
    <property type="term" value="F:ATP hydrolysis activity"/>
    <property type="evidence" value="ECO:0007669"/>
    <property type="project" value="UniProtKB-UniRule"/>
</dbReference>
<dbReference type="InterPro" id="IPR005654">
    <property type="entry name" value="ATPase_AFG1-like"/>
</dbReference>
<keyword evidence="5" id="KW-1185">Reference proteome</keyword>
<keyword evidence="3" id="KW-0378">Hydrolase</keyword>
<evidence type="ECO:0000256" key="3">
    <source>
        <dbReference type="HAMAP-Rule" id="MF_01919"/>
    </source>
</evidence>
<comment type="similarity">
    <text evidence="3">Belongs to the AFG1 ATPase family. ZapE subfamily.</text>
</comment>
<keyword evidence="3" id="KW-0131">Cell cycle</keyword>
<comment type="subunit">
    <text evidence="3">Interacts with FtsZ.</text>
</comment>
<dbReference type="Proteomes" id="UP000245977">
    <property type="component" value="Chromosome"/>
</dbReference>
<dbReference type="Pfam" id="PF03969">
    <property type="entry name" value="AFG1_ATPase"/>
    <property type="match status" value="1"/>
</dbReference>
<evidence type="ECO:0000256" key="1">
    <source>
        <dbReference type="ARBA" id="ARBA00022741"/>
    </source>
</evidence>
<dbReference type="STRING" id="1871111.GCA_001704615_01532"/>
<sequence>MLDKKSAHSTAFTPVSPAERYAQALSSGQFLPDEAQAQAVHELDRVWQELIHRYKASKKAFRRFRRQTSPKGVYMWGGVGRGKTWLMDQFYDSIPFRRKTRMHFHHFMQFVHKELNKLSGQRNPLDLVADQIYKDAVVICFDEFFVSNVTDAMILSDLFQKLFSRGITLIATSNIAPDGLYKNGIHRDRFLPTIEMVKKNCVVLNVDAGVDYRLRVLKQAQLFKSPLNEANSAWMAERFKALVSSQVVSKDPIMINNRVVQTLGHTEDVLWCDFSELCMKPRSPSDFIEIANIYNTVLVSNVPHLNDFLSEGTRRFIYLVDEFYDRGVKLLLTSADTIIEIYEGEKLAFEIERTRSRLLEMQSDDYLQSEHRQIQGKDLQVE</sequence>
<protein>
    <recommendedName>
        <fullName evidence="3">Cell division protein ZapE</fullName>
    </recommendedName>
    <alternativeName>
        <fullName evidence="3">Z ring-associated protein ZapE</fullName>
    </alternativeName>
</protein>
<evidence type="ECO:0000313" key="5">
    <source>
        <dbReference type="Proteomes" id="UP000245977"/>
    </source>
</evidence>
<comment type="function">
    <text evidence="3">Reduces the stability of FtsZ polymers in the presence of ATP.</text>
</comment>
<dbReference type="PANTHER" id="PTHR12169:SF6">
    <property type="entry name" value="AFG1-LIKE ATPASE"/>
    <property type="match status" value="1"/>
</dbReference>
<dbReference type="NCBIfam" id="NF040713">
    <property type="entry name" value="ZapE"/>
    <property type="match status" value="1"/>
</dbReference>
<dbReference type="GO" id="GO:0005737">
    <property type="term" value="C:cytoplasm"/>
    <property type="evidence" value="ECO:0007669"/>
    <property type="project" value="UniProtKB-SubCell"/>
</dbReference>
<dbReference type="GO" id="GO:0005524">
    <property type="term" value="F:ATP binding"/>
    <property type="evidence" value="ECO:0007669"/>
    <property type="project" value="UniProtKB-UniRule"/>
</dbReference>
<dbReference type="OrthoDB" id="9774491at2"/>
<dbReference type="SUPFAM" id="SSF52540">
    <property type="entry name" value="P-loop containing nucleoside triphosphate hydrolases"/>
    <property type="match status" value="1"/>
</dbReference>
<gene>
    <name evidence="3" type="primary">zapE</name>
    <name evidence="4" type="ORF">DJ533_11420</name>
</gene>
<dbReference type="KEGG" id="adv:DJ533_11420"/>
<keyword evidence="3" id="KW-0963">Cytoplasm</keyword>
<dbReference type="RefSeq" id="WP_065992968.1">
    <property type="nucleotide sequence ID" value="NZ_CP029397.2"/>
</dbReference>
<dbReference type="InterPro" id="IPR030870">
    <property type="entry name" value="ZapE"/>
</dbReference>
<dbReference type="HAMAP" id="MF_01919">
    <property type="entry name" value="ZapE"/>
    <property type="match status" value="1"/>
</dbReference>
<comment type="subcellular location">
    <subcellularLocation>
        <location evidence="3">Cytoplasm</location>
    </subcellularLocation>
</comment>
<dbReference type="GO" id="GO:0051301">
    <property type="term" value="P:cell division"/>
    <property type="evidence" value="ECO:0007669"/>
    <property type="project" value="UniProtKB-UniRule"/>
</dbReference>
<keyword evidence="2 3" id="KW-0067">ATP-binding</keyword>
<dbReference type="PANTHER" id="PTHR12169">
    <property type="entry name" value="ATPASE N2B"/>
    <property type="match status" value="1"/>
</dbReference>
<keyword evidence="3 4" id="KW-0132">Cell division</keyword>
<feature type="binding site" evidence="3">
    <location>
        <begin position="77"/>
        <end position="84"/>
    </location>
    <ligand>
        <name>ATP</name>
        <dbReference type="ChEBI" id="CHEBI:30616"/>
    </ligand>
</feature>
<dbReference type="InterPro" id="IPR027417">
    <property type="entry name" value="P-loop_NTPase"/>
</dbReference>